<sequence length="130" mass="15206">MSRNKVEKSKKKGSFQQVRKRVNSISRRVDEFYTRLDGSSSITSPERKDSYNDCDKLKTEIESLSSELSSLPKADDDGSLQDFNEQKRKEQQKLENLKSKLDKISEQLEPDEVEEDYFRYDSFIHVCILS</sequence>
<dbReference type="EMBL" id="MU825881">
    <property type="protein sequence ID" value="KAJ7385463.1"/>
    <property type="molecule type" value="Genomic_DNA"/>
</dbReference>
<proteinExistence type="predicted"/>
<feature type="coiled-coil region" evidence="1">
    <location>
        <begin position="47"/>
        <end position="114"/>
    </location>
</feature>
<evidence type="ECO:0000256" key="2">
    <source>
        <dbReference type="SAM" id="MobiDB-lite"/>
    </source>
</evidence>
<gene>
    <name evidence="3" type="primary">NPHP1_1</name>
    <name evidence="3" type="ORF">OS493_016547</name>
</gene>
<feature type="compositionally biased region" description="Basic residues" evidence="2">
    <location>
        <begin position="8"/>
        <end position="20"/>
    </location>
</feature>
<protein>
    <submittedName>
        <fullName evidence="3">Nephrocystin-1</fullName>
    </submittedName>
</protein>
<dbReference type="Proteomes" id="UP001163046">
    <property type="component" value="Unassembled WGS sequence"/>
</dbReference>
<dbReference type="GO" id="GO:0005737">
    <property type="term" value="C:cytoplasm"/>
    <property type="evidence" value="ECO:0007669"/>
    <property type="project" value="TreeGrafter"/>
</dbReference>
<dbReference type="GO" id="GO:0090251">
    <property type="term" value="P:protein localization involved in establishment of planar polarity"/>
    <property type="evidence" value="ECO:0007669"/>
    <property type="project" value="TreeGrafter"/>
</dbReference>
<evidence type="ECO:0000256" key="1">
    <source>
        <dbReference type="SAM" id="Coils"/>
    </source>
</evidence>
<accession>A0A9W9ZR96</accession>
<comment type="caution">
    <text evidence="3">The sequence shown here is derived from an EMBL/GenBank/DDBJ whole genome shotgun (WGS) entry which is preliminary data.</text>
</comment>
<dbReference type="PANTHER" id="PTHR15176">
    <property type="entry name" value="NEPHROCYSTIN"/>
    <property type="match status" value="1"/>
</dbReference>
<evidence type="ECO:0000313" key="4">
    <source>
        <dbReference type="Proteomes" id="UP001163046"/>
    </source>
</evidence>
<dbReference type="AlphaFoldDB" id="A0A9W9ZR96"/>
<organism evidence="3 4">
    <name type="scientific">Desmophyllum pertusum</name>
    <dbReference type="NCBI Taxonomy" id="174260"/>
    <lineage>
        <taxon>Eukaryota</taxon>
        <taxon>Metazoa</taxon>
        <taxon>Cnidaria</taxon>
        <taxon>Anthozoa</taxon>
        <taxon>Hexacorallia</taxon>
        <taxon>Scleractinia</taxon>
        <taxon>Caryophylliina</taxon>
        <taxon>Caryophylliidae</taxon>
        <taxon>Desmophyllum</taxon>
    </lineage>
</organism>
<dbReference type="InterPro" id="IPR039687">
    <property type="entry name" value="NPHP1"/>
</dbReference>
<feature type="region of interest" description="Disordered" evidence="2">
    <location>
        <begin position="1"/>
        <end position="20"/>
    </location>
</feature>
<keyword evidence="4" id="KW-1185">Reference proteome</keyword>
<dbReference type="PANTHER" id="PTHR15176:SF1">
    <property type="entry name" value="NEPHROCYSTIN-1"/>
    <property type="match status" value="1"/>
</dbReference>
<dbReference type="GO" id="GO:0005929">
    <property type="term" value="C:cilium"/>
    <property type="evidence" value="ECO:0007669"/>
    <property type="project" value="TreeGrafter"/>
</dbReference>
<reference evidence="3" key="1">
    <citation type="submission" date="2023-01" db="EMBL/GenBank/DDBJ databases">
        <title>Genome assembly of the deep-sea coral Lophelia pertusa.</title>
        <authorList>
            <person name="Herrera S."/>
            <person name="Cordes E."/>
        </authorList>
    </citation>
    <scope>NUCLEOTIDE SEQUENCE</scope>
    <source>
        <strain evidence="3">USNM1676648</strain>
        <tissue evidence="3">Polyp</tissue>
    </source>
</reference>
<name>A0A9W9ZR96_9CNID</name>
<keyword evidence="1" id="KW-0175">Coiled coil</keyword>
<evidence type="ECO:0000313" key="3">
    <source>
        <dbReference type="EMBL" id="KAJ7385463.1"/>
    </source>
</evidence>